<evidence type="ECO:0000256" key="1">
    <source>
        <dbReference type="SAM" id="MobiDB-lite"/>
    </source>
</evidence>
<dbReference type="AlphaFoldDB" id="A0A926HQ64"/>
<reference evidence="4" key="1">
    <citation type="submission" date="2020-08" db="EMBL/GenBank/DDBJ databases">
        <title>Genome public.</title>
        <authorList>
            <person name="Liu C."/>
            <person name="Sun Q."/>
        </authorList>
    </citation>
    <scope>NUCLEOTIDE SEQUENCE</scope>
    <source>
        <strain evidence="4">NSJ-53</strain>
    </source>
</reference>
<feature type="compositionally biased region" description="Acidic residues" evidence="1">
    <location>
        <begin position="415"/>
        <end position="425"/>
    </location>
</feature>
<feature type="transmembrane region" description="Helical" evidence="2">
    <location>
        <begin position="525"/>
        <end position="545"/>
    </location>
</feature>
<accession>A0A926HQ64</accession>
<dbReference type="RefSeq" id="WP_249316684.1">
    <property type="nucleotide sequence ID" value="NZ_JACRSR010000003.1"/>
</dbReference>
<feature type="compositionally biased region" description="Pro residues" evidence="1">
    <location>
        <begin position="174"/>
        <end position="190"/>
    </location>
</feature>
<keyword evidence="2" id="KW-0812">Transmembrane</keyword>
<keyword evidence="5" id="KW-1185">Reference proteome</keyword>
<proteinExistence type="predicted"/>
<comment type="caution">
    <text evidence="4">The sequence shown here is derived from an EMBL/GenBank/DDBJ whole genome shotgun (WGS) entry which is preliminary data.</text>
</comment>
<name>A0A926HQ64_9FIRM</name>
<keyword evidence="2" id="KW-1133">Transmembrane helix</keyword>
<organism evidence="4 5">
    <name type="scientific">Gehongia tenuis</name>
    <dbReference type="NCBI Taxonomy" id="2763655"/>
    <lineage>
        <taxon>Bacteria</taxon>
        <taxon>Bacillati</taxon>
        <taxon>Bacillota</taxon>
        <taxon>Clostridia</taxon>
        <taxon>Christensenellales</taxon>
        <taxon>Christensenellaceae</taxon>
        <taxon>Gehongia</taxon>
    </lineage>
</organism>
<feature type="region of interest" description="Disordered" evidence="1">
    <location>
        <begin position="406"/>
        <end position="470"/>
    </location>
</feature>
<gene>
    <name evidence="4" type="ORF">H8696_08590</name>
</gene>
<evidence type="ECO:0000313" key="5">
    <source>
        <dbReference type="Proteomes" id="UP000623172"/>
    </source>
</evidence>
<keyword evidence="2" id="KW-0472">Membrane</keyword>
<feature type="signal peptide" evidence="3">
    <location>
        <begin position="1"/>
        <end position="24"/>
    </location>
</feature>
<dbReference type="PANTHER" id="PTHR35902">
    <property type="entry name" value="S-LAYER DOMAIN-LIKE PROTEIN-RELATED"/>
    <property type="match status" value="1"/>
</dbReference>
<protein>
    <recommendedName>
        <fullName evidence="6">CARDB domain-containing protein</fullName>
    </recommendedName>
</protein>
<feature type="compositionally biased region" description="Gly residues" evidence="1">
    <location>
        <begin position="192"/>
        <end position="207"/>
    </location>
</feature>
<keyword evidence="3" id="KW-0732">Signal</keyword>
<evidence type="ECO:0000313" key="4">
    <source>
        <dbReference type="EMBL" id="MBC8531903.1"/>
    </source>
</evidence>
<feature type="region of interest" description="Disordered" evidence="1">
    <location>
        <begin position="168"/>
        <end position="212"/>
    </location>
</feature>
<feature type="chain" id="PRO_5038081589" description="CARDB domain-containing protein" evidence="3">
    <location>
        <begin position="25"/>
        <end position="559"/>
    </location>
</feature>
<dbReference type="Proteomes" id="UP000623172">
    <property type="component" value="Unassembled WGS sequence"/>
</dbReference>
<dbReference type="EMBL" id="JACRSR010000003">
    <property type="protein sequence ID" value="MBC8531903.1"/>
    <property type="molecule type" value="Genomic_DNA"/>
</dbReference>
<sequence length="559" mass="59692">MKKLSAALALILAFTLLLGSTVWAEGENPNAKATTQGMLFLDNENVYAGMDQSYSDGYIPPVEGGRVRIILPLIPAVGLASQSIIVSPNYGDPDTSPFAFNNVQRTVRKGSHQINDTSTNQEAFLVDMYFNLVKEPQPGRYPLILQVSYNDGTDLVTQDFTVYVTIEGSASTPTPSPSPDAPESPSPEPPVDGGGSIGGGGGGGGSGTPDSQPRILISKYVVNPEVVTAGETFTIQLSLKNSHEKQDVRNVKLTYKSEGTDILPAGDTNILYYPKIKKGAVQEAELQLKVRLDAEPKPQKVLVTLDYEDKNAQALTVTEEIVVEVAQLPRVEYDDPIVPESISAGDSQSLSLNVFNKGKGQIYNVMCQVEVPGLMPEGSAFLGNLEPGGTKLAEMVVYAAMPDVLPPSGGAGAEPQDDVDTDGESGGEVLPQDPQPRAESDEPAADEGVPEGESDTDGTPSEDDFADPLMGGYGPVSGIIRITYEDSFGQVYEDTVDVATVITEPYVPNVPTDTEPTEEPQGFPWWGYAAIGVGVAAIAAGIMLWQRKKRKAWMDDEME</sequence>
<feature type="compositionally biased region" description="Acidic residues" evidence="1">
    <location>
        <begin position="441"/>
        <end position="466"/>
    </location>
</feature>
<evidence type="ECO:0000256" key="3">
    <source>
        <dbReference type="SAM" id="SignalP"/>
    </source>
</evidence>
<evidence type="ECO:0000256" key="2">
    <source>
        <dbReference type="SAM" id="Phobius"/>
    </source>
</evidence>
<evidence type="ECO:0008006" key="6">
    <source>
        <dbReference type="Google" id="ProtNLM"/>
    </source>
</evidence>